<sequence length="321" mass="34417">MEVFNWKKTNCHTILALASVMCTIIFRGVTCQENAIASTSRSISKESIPMVKANVRGDAIPPTPPVPGAGSPQHAVDFPSLTDSSPTVDEEQTTESTESSTGAKLKDMHITPSPQHIITAADSSLAETSKVVCVDEAAVRDKDAVKLKLKTVSSCEENKAKIQSILEHLCGDSSKLEIYQKDHTNEMIISGECVEGDAKGMTDKFDNDNIRDKVGVVEANPILVNHSQIVLISILITGLLLAVLLIAAYILKTRHSEAKGARLAEELFQVDEQNQGNTLLSVAPLPPQEPVEKPTSNGESLDSPPTNGHSATQTPVADSEM</sequence>
<reference evidence="1 2" key="1">
    <citation type="journal article" date="2022" name="bioRxiv">
        <title>An ancient truncated duplication of the anti-Mullerian hormone receptor type 2 gene is a potential conserved master sex determinant in the Pangasiidae catfish family.</title>
        <authorList>
            <person name="Wen M."/>
            <person name="Pan Q."/>
            <person name="Jouanno E."/>
            <person name="Montfort J."/>
            <person name="Zahm M."/>
            <person name="Cabau C."/>
            <person name="Klopp C."/>
            <person name="Iampietro C."/>
            <person name="Roques C."/>
            <person name="Bouchez O."/>
            <person name="Castinel A."/>
            <person name="Donnadieu C."/>
            <person name="Parrinello H."/>
            <person name="Poncet C."/>
            <person name="Belmonte E."/>
            <person name="Gautier V."/>
            <person name="Avarre J.-C."/>
            <person name="Dugue R."/>
            <person name="Gustiano R."/>
            <person name="Ha T.T.T."/>
            <person name="Campet M."/>
            <person name="Sriphairoj K."/>
            <person name="Ribolli J."/>
            <person name="de Almeida F.L."/>
            <person name="Desvignes T."/>
            <person name="Postlethwait J.H."/>
            <person name="Bucao C.F."/>
            <person name="Robinson-Rechavi M."/>
            <person name="Bobe J."/>
            <person name="Herpin A."/>
            <person name="Guiguen Y."/>
        </authorList>
    </citation>
    <scope>NUCLEOTIDE SEQUENCE [LARGE SCALE GENOMIC DNA]</scope>
    <source>
        <strain evidence="1">YG-Dec2019</strain>
    </source>
</reference>
<dbReference type="EMBL" id="CM040455">
    <property type="protein sequence ID" value="MCI4375313.1"/>
    <property type="molecule type" value="Genomic_DNA"/>
</dbReference>
<proteinExistence type="predicted"/>
<keyword evidence="2" id="KW-1185">Reference proteome</keyword>
<accession>A0ACC5W898</accession>
<comment type="caution">
    <text evidence="1">The sequence shown here is derived from an EMBL/GenBank/DDBJ whole genome shotgun (WGS) entry which is preliminary data.</text>
</comment>
<evidence type="ECO:0000313" key="2">
    <source>
        <dbReference type="Proteomes" id="UP000829447"/>
    </source>
</evidence>
<protein>
    <submittedName>
        <fullName evidence="1">Uncharacterized protein</fullName>
    </submittedName>
</protein>
<evidence type="ECO:0000313" key="1">
    <source>
        <dbReference type="EMBL" id="MCI4375313.1"/>
    </source>
</evidence>
<organism evidence="1 2">
    <name type="scientific">Pangasianodon gigas</name>
    <name type="common">Mekong giant catfish</name>
    <name type="synonym">Pangasius gigas</name>
    <dbReference type="NCBI Taxonomy" id="30993"/>
    <lineage>
        <taxon>Eukaryota</taxon>
        <taxon>Metazoa</taxon>
        <taxon>Chordata</taxon>
        <taxon>Craniata</taxon>
        <taxon>Vertebrata</taxon>
        <taxon>Euteleostomi</taxon>
        <taxon>Actinopterygii</taxon>
        <taxon>Neopterygii</taxon>
        <taxon>Teleostei</taxon>
        <taxon>Ostariophysi</taxon>
        <taxon>Siluriformes</taxon>
        <taxon>Pangasiidae</taxon>
        <taxon>Pangasianodon</taxon>
    </lineage>
</organism>
<name>A0ACC5W898_PANGG</name>
<dbReference type="Proteomes" id="UP000829447">
    <property type="component" value="Linkage Group LG2"/>
</dbReference>
<gene>
    <name evidence="1" type="ORF">PGIGA_G00108030</name>
</gene>